<dbReference type="EMBL" id="WHPD01001810">
    <property type="protein sequence ID" value="MPV88681.1"/>
    <property type="molecule type" value="Genomic_DNA"/>
</dbReference>
<dbReference type="AlphaFoldDB" id="A0A7J9UVP1"/>
<dbReference type="InterPro" id="IPR010895">
    <property type="entry name" value="CHRD"/>
</dbReference>
<reference evidence="2 3" key="1">
    <citation type="submission" date="2019-10" db="EMBL/GenBank/DDBJ databases">
        <title>Georgenia wutianyii sp. nov. and Georgenia yuyongxinii sp. nov. isolated from plateau pika (Ochotona curzoniae) in the Qinghai-Tibet plateau of China.</title>
        <authorList>
            <person name="Tian Z."/>
        </authorList>
    </citation>
    <scope>NUCLEOTIDE SEQUENCE [LARGE SCALE GENOMIC DNA]</scope>
    <source>
        <strain evidence="2 3">JCM 15130</strain>
    </source>
</reference>
<sequence>MAAALTAGPGAAAAEAAPQAGRSLVASLHGRDVVGHPGDPDGTGRARITVNTAQRQVCYRLDASRIDAATQAHVHRGRAGENGALVVTLKAPQRGRATGCVGVSRETARDLLRQPNLFYVDVHTRQYRAGALRGQLH</sequence>
<evidence type="ECO:0000313" key="2">
    <source>
        <dbReference type="EMBL" id="MPV88681.1"/>
    </source>
</evidence>
<proteinExistence type="predicted"/>
<name>A0A7J9UVP1_9MICO</name>
<protein>
    <submittedName>
        <fullName evidence="2">CHRD domain-containing protein</fullName>
    </submittedName>
</protein>
<feature type="domain" description="CHRD" evidence="1">
    <location>
        <begin position="20"/>
        <end position="137"/>
    </location>
</feature>
<gene>
    <name evidence="2" type="ORF">GB882_08380</name>
</gene>
<dbReference type="PROSITE" id="PS50933">
    <property type="entry name" value="CHRD"/>
    <property type="match status" value="1"/>
</dbReference>
<accession>A0A7J9UVP1</accession>
<comment type="caution">
    <text evidence="2">The sequence shown here is derived from an EMBL/GenBank/DDBJ whole genome shotgun (WGS) entry which is preliminary data.</text>
</comment>
<dbReference type="Pfam" id="PF07452">
    <property type="entry name" value="CHRD"/>
    <property type="match status" value="1"/>
</dbReference>
<dbReference type="SMART" id="SM00754">
    <property type="entry name" value="CHRD"/>
    <property type="match status" value="1"/>
</dbReference>
<dbReference type="Proteomes" id="UP000429644">
    <property type="component" value="Unassembled WGS sequence"/>
</dbReference>
<evidence type="ECO:0000313" key="3">
    <source>
        <dbReference type="Proteomes" id="UP000429644"/>
    </source>
</evidence>
<evidence type="ECO:0000259" key="1">
    <source>
        <dbReference type="PROSITE" id="PS50933"/>
    </source>
</evidence>
<organism evidence="2 3">
    <name type="scientific">Georgenia ruanii</name>
    <dbReference type="NCBI Taxonomy" id="348442"/>
    <lineage>
        <taxon>Bacteria</taxon>
        <taxon>Bacillati</taxon>
        <taxon>Actinomycetota</taxon>
        <taxon>Actinomycetes</taxon>
        <taxon>Micrococcales</taxon>
        <taxon>Bogoriellaceae</taxon>
        <taxon>Georgenia</taxon>
    </lineage>
</organism>
<keyword evidence="3" id="KW-1185">Reference proteome</keyword>